<accession>A0A0R1YCG9</accession>
<reference evidence="1 2" key="1">
    <citation type="journal article" date="2015" name="Genome Announc.">
        <title>Expanding the biotechnology potential of lactobacilli through comparative genomics of 213 strains and associated genera.</title>
        <authorList>
            <person name="Sun Z."/>
            <person name="Harris H.M."/>
            <person name="McCann A."/>
            <person name="Guo C."/>
            <person name="Argimon S."/>
            <person name="Zhang W."/>
            <person name="Yang X."/>
            <person name="Jeffery I.B."/>
            <person name="Cooney J.C."/>
            <person name="Kagawa T.F."/>
            <person name="Liu W."/>
            <person name="Song Y."/>
            <person name="Salvetti E."/>
            <person name="Wrobel A."/>
            <person name="Rasinkangas P."/>
            <person name="Parkhill J."/>
            <person name="Rea M.C."/>
            <person name="O'Sullivan O."/>
            <person name="Ritari J."/>
            <person name="Douillard F.P."/>
            <person name="Paul Ross R."/>
            <person name="Yang R."/>
            <person name="Briner A.E."/>
            <person name="Felis G.E."/>
            <person name="de Vos W.M."/>
            <person name="Barrangou R."/>
            <person name="Klaenhammer T.R."/>
            <person name="Caufield P.W."/>
            <person name="Cui Y."/>
            <person name="Zhang H."/>
            <person name="O'Toole P.W."/>
        </authorList>
    </citation>
    <scope>NUCLEOTIDE SEQUENCE [LARGE SCALE GENOMIC DNA]</scope>
    <source>
        <strain evidence="1 2">DSM 5661</strain>
    </source>
</reference>
<dbReference type="AlphaFoldDB" id="A0A0R1YCG9"/>
<dbReference type="PATRIC" id="fig|1423754.3.peg.907"/>
<name>A0A0R1YCG9_9LACO</name>
<evidence type="ECO:0000313" key="1">
    <source>
        <dbReference type="EMBL" id="KRM40144.1"/>
    </source>
</evidence>
<gene>
    <name evidence="1" type="ORF">FC39_GL000881</name>
</gene>
<keyword evidence="2" id="KW-1185">Reference proteome</keyword>
<comment type="caution">
    <text evidence="1">The sequence shown here is derived from an EMBL/GenBank/DDBJ whole genome shotgun (WGS) entry which is preliminary data.</text>
</comment>
<organism evidence="1 2">
    <name type="scientific">Lactobacillus hamsteri DSM 5661 = JCM 6256</name>
    <dbReference type="NCBI Taxonomy" id="1423754"/>
    <lineage>
        <taxon>Bacteria</taxon>
        <taxon>Bacillati</taxon>
        <taxon>Bacillota</taxon>
        <taxon>Bacilli</taxon>
        <taxon>Lactobacillales</taxon>
        <taxon>Lactobacillaceae</taxon>
        <taxon>Lactobacillus</taxon>
    </lineage>
</organism>
<evidence type="ECO:0000313" key="2">
    <source>
        <dbReference type="Proteomes" id="UP000051223"/>
    </source>
</evidence>
<dbReference type="EMBL" id="AZGI01000028">
    <property type="protein sequence ID" value="KRM40144.1"/>
    <property type="molecule type" value="Genomic_DNA"/>
</dbReference>
<dbReference type="eggNOG" id="ENOG50309W7">
    <property type="taxonomic scope" value="Bacteria"/>
</dbReference>
<sequence>MDFLSKKHEYTFLNNHKSLVRVHVFKVRSTSFNIWSEGKSKKYRESIFLLNNALTNFQEINLPPIVVVSNKKLGQGGISSYDHIQDVIYFNNYYHSQKQINQIIYKGNFAAQNLSDIILHELAHKMHWDAVKRFYKANKSKYNNINEAKNQFDEKIRNYISNQNPLYLISTVTAYANESFQNAKVNDPLNTINEVIAEVITLKKTNDPILDKLITMEVNYGKTRTNGHS</sequence>
<protein>
    <submittedName>
        <fullName evidence="1">Uncharacterized protein</fullName>
    </submittedName>
</protein>
<proteinExistence type="predicted"/>
<dbReference type="Proteomes" id="UP000051223">
    <property type="component" value="Unassembled WGS sequence"/>
</dbReference>